<dbReference type="InParanoid" id="K4A9Z6"/>
<dbReference type="GO" id="GO:0016762">
    <property type="term" value="F:xyloglucan:xyloglucosyl transferase activity"/>
    <property type="evidence" value="ECO:0007669"/>
    <property type="project" value="UniProtKB-EC"/>
</dbReference>
<evidence type="ECO:0000313" key="9">
    <source>
        <dbReference type="Proteomes" id="UP000004995"/>
    </source>
</evidence>
<dbReference type="EC" id="2.4.1.207" evidence="1"/>
<dbReference type="InterPro" id="IPR013320">
    <property type="entry name" value="ConA-like_dom_sf"/>
</dbReference>
<dbReference type="InterPro" id="IPR000757">
    <property type="entry name" value="Beta-glucanase-like"/>
</dbReference>
<dbReference type="STRING" id="4555.K4A9Z6"/>
<feature type="compositionally biased region" description="Basic residues" evidence="6">
    <location>
        <begin position="424"/>
        <end position="434"/>
    </location>
</feature>
<dbReference type="GO" id="GO:0048046">
    <property type="term" value="C:apoplast"/>
    <property type="evidence" value="ECO:0007669"/>
    <property type="project" value="InterPro"/>
</dbReference>
<evidence type="ECO:0000256" key="3">
    <source>
        <dbReference type="ARBA" id="ARBA00022801"/>
    </source>
</evidence>
<evidence type="ECO:0000256" key="4">
    <source>
        <dbReference type="ARBA" id="ARBA00023295"/>
    </source>
</evidence>
<evidence type="ECO:0000259" key="7">
    <source>
        <dbReference type="PROSITE" id="PS51762"/>
    </source>
</evidence>
<evidence type="ECO:0000256" key="5">
    <source>
        <dbReference type="ARBA" id="ARBA00034022"/>
    </source>
</evidence>
<protein>
    <recommendedName>
        <fullName evidence="1">xyloglucan:xyloglucosyl transferase</fullName>
        <ecNumber evidence="1">2.4.1.207</ecNumber>
    </recommendedName>
</protein>
<dbReference type="eggNOG" id="ENOG502QURN">
    <property type="taxonomic scope" value="Eukaryota"/>
</dbReference>
<dbReference type="Pfam" id="PF06955">
    <property type="entry name" value="XET_C"/>
    <property type="match status" value="1"/>
</dbReference>
<dbReference type="EMBL" id="AGNK02005281">
    <property type="status" value="NOT_ANNOTATED_CDS"/>
    <property type="molecule type" value="Genomic_DNA"/>
</dbReference>
<dbReference type="PANTHER" id="PTHR31062">
    <property type="entry name" value="XYLOGLUCAN ENDOTRANSGLUCOSYLASE/HYDROLASE PROTEIN 8-RELATED"/>
    <property type="match status" value="1"/>
</dbReference>
<accession>K4A9Z6</accession>
<feature type="domain" description="GH16" evidence="7">
    <location>
        <begin position="113"/>
        <end position="317"/>
    </location>
</feature>
<dbReference type="OMA" id="WEWGESK"/>
<dbReference type="PROSITE" id="PS51762">
    <property type="entry name" value="GH16_2"/>
    <property type="match status" value="1"/>
</dbReference>
<sequence>MSQQQPSSSYAHWIGLTSPPSFSSSLSCPTKAASRRGTRALRWCLSQSASFLTLLYLSYSPARYSIVVFFFASCSPRPVVIFLAAAAMAACWHHYQVPVALLVAALTMMIMARPAAGSDVPTIAFDEGFTPLFGEANMERSPDDRTVRLTLNRYSGSGFISSHYYHHGFFSAAIRLPKDHTAGVVVAFYLSNGDVFEKNHDELDFEFLGNRRRHEWRLQTNVYGNGSTDRGREERYLMPFDPTAEAHRFSILWSSRVVIFYVDGVAVREVPRSGAMGGDYPSKPMALYATIWDGSTWATDNGRYKVNYKRGPFTAEFSDLVLRGCPAAAVMRHEDTAALQLQLGAAAENRDRCAGAEFELMTADYAIVTPRKRMEMRRWRQRQMLYTVCYDTNRYPAPFPECDVNMAERLKFWEWGESKVVRPRVRGRSGRRRPATQLVSLQQAD</sequence>
<dbReference type="GO" id="GO:0004553">
    <property type="term" value="F:hydrolase activity, hydrolyzing O-glycosyl compounds"/>
    <property type="evidence" value="ECO:0007669"/>
    <property type="project" value="InterPro"/>
</dbReference>
<dbReference type="EnsemblPlants" id="KQK86114">
    <property type="protein sequence ID" value="KQK86114"/>
    <property type="gene ID" value="SETIT_035702mg"/>
</dbReference>
<dbReference type="InterPro" id="IPR044791">
    <property type="entry name" value="Beta-glucanase/XTH"/>
</dbReference>
<dbReference type="AlphaFoldDB" id="K4A9Z6"/>
<evidence type="ECO:0000256" key="1">
    <source>
        <dbReference type="ARBA" id="ARBA00012152"/>
    </source>
</evidence>
<name>K4A9Z6_SETIT</name>
<proteinExistence type="predicted"/>
<dbReference type="SUPFAM" id="SSF49899">
    <property type="entry name" value="Concanavalin A-like lectins/glucanases"/>
    <property type="match status" value="1"/>
</dbReference>
<evidence type="ECO:0000256" key="6">
    <source>
        <dbReference type="SAM" id="MobiDB-lite"/>
    </source>
</evidence>
<keyword evidence="3" id="KW-0378">Hydrolase</keyword>
<evidence type="ECO:0000313" key="8">
    <source>
        <dbReference type="EnsemblPlants" id="KQK86114"/>
    </source>
</evidence>
<keyword evidence="9" id="KW-1185">Reference proteome</keyword>
<reference evidence="8" key="2">
    <citation type="submission" date="2018-08" db="UniProtKB">
        <authorList>
            <consortium name="EnsemblPlants"/>
        </authorList>
    </citation>
    <scope>IDENTIFICATION</scope>
    <source>
        <strain evidence="8">Yugu1</strain>
    </source>
</reference>
<dbReference type="Gramene" id="KQK86114">
    <property type="protein sequence ID" value="KQK86114"/>
    <property type="gene ID" value="SETIT_035702mg"/>
</dbReference>
<evidence type="ECO:0000256" key="2">
    <source>
        <dbReference type="ARBA" id="ARBA00022679"/>
    </source>
</evidence>
<dbReference type="Gene3D" id="2.60.120.200">
    <property type="match status" value="1"/>
</dbReference>
<dbReference type="FunCoup" id="K4A9Z6">
    <property type="interactions" value="36"/>
</dbReference>
<gene>
    <name evidence="8" type="primary">LOC101766891</name>
</gene>
<comment type="catalytic activity">
    <reaction evidence="5">
        <text>breaks a beta-(1-&gt;4) bond in the backbone of a xyloglucan and transfers the xyloglucanyl segment on to O-4 of the non-reducing terminal glucose residue of an acceptor, which can be a xyloglucan or an oligosaccharide of xyloglucan.</text>
        <dbReference type="EC" id="2.4.1.207"/>
    </reaction>
</comment>
<organism evidence="8 9">
    <name type="scientific">Setaria italica</name>
    <name type="common">Foxtail millet</name>
    <name type="synonym">Panicum italicum</name>
    <dbReference type="NCBI Taxonomy" id="4555"/>
    <lineage>
        <taxon>Eukaryota</taxon>
        <taxon>Viridiplantae</taxon>
        <taxon>Streptophyta</taxon>
        <taxon>Embryophyta</taxon>
        <taxon>Tracheophyta</taxon>
        <taxon>Spermatophyta</taxon>
        <taxon>Magnoliopsida</taxon>
        <taxon>Liliopsida</taxon>
        <taxon>Poales</taxon>
        <taxon>Poaceae</taxon>
        <taxon>PACMAD clade</taxon>
        <taxon>Panicoideae</taxon>
        <taxon>Panicodae</taxon>
        <taxon>Paniceae</taxon>
        <taxon>Cenchrinae</taxon>
        <taxon>Setaria</taxon>
    </lineage>
</organism>
<keyword evidence="4" id="KW-0326">Glycosidase</keyword>
<keyword evidence="2" id="KW-0808">Transferase</keyword>
<dbReference type="Proteomes" id="UP000004995">
    <property type="component" value="Unassembled WGS sequence"/>
</dbReference>
<reference evidence="9" key="1">
    <citation type="journal article" date="2012" name="Nat. Biotechnol.">
        <title>Reference genome sequence of the model plant Setaria.</title>
        <authorList>
            <person name="Bennetzen J.L."/>
            <person name="Schmutz J."/>
            <person name="Wang H."/>
            <person name="Percifield R."/>
            <person name="Hawkins J."/>
            <person name="Pontaroli A.C."/>
            <person name="Estep M."/>
            <person name="Feng L."/>
            <person name="Vaughn J.N."/>
            <person name="Grimwood J."/>
            <person name="Jenkins J."/>
            <person name="Barry K."/>
            <person name="Lindquist E."/>
            <person name="Hellsten U."/>
            <person name="Deshpande S."/>
            <person name="Wang X."/>
            <person name="Wu X."/>
            <person name="Mitros T."/>
            <person name="Triplett J."/>
            <person name="Yang X."/>
            <person name="Ye C.Y."/>
            <person name="Mauro-Herrera M."/>
            <person name="Wang L."/>
            <person name="Li P."/>
            <person name="Sharma M."/>
            <person name="Sharma R."/>
            <person name="Ronald P.C."/>
            <person name="Panaud O."/>
            <person name="Kellogg E.A."/>
            <person name="Brutnell T.P."/>
            <person name="Doust A.N."/>
            <person name="Tuskan G.A."/>
            <person name="Rokhsar D."/>
            <person name="Devos K.M."/>
        </authorList>
    </citation>
    <scope>NUCLEOTIDE SEQUENCE [LARGE SCALE GENOMIC DNA]</scope>
    <source>
        <strain evidence="9">cv. Yugu1</strain>
    </source>
</reference>
<dbReference type="GO" id="GO:0044042">
    <property type="term" value="P:glucan metabolic process"/>
    <property type="evidence" value="ECO:0007669"/>
    <property type="project" value="InterPro"/>
</dbReference>
<dbReference type="Pfam" id="PF00722">
    <property type="entry name" value="Glyco_hydro_16"/>
    <property type="match status" value="1"/>
</dbReference>
<dbReference type="InterPro" id="IPR010713">
    <property type="entry name" value="XET_C"/>
</dbReference>
<dbReference type="HOGENOM" id="CLU_048041_1_2_1"/>
<feature type="region of interest" description="Disordered" evidence="6">
    <location>
        <begin position="424"/>
        <end position="445"/>
    </location>
</feature>